<organism evidence="1 2">
    <name type="scientific">Cichorium intybus</name>
    <name type="common">Chicory</name>
    <dbReference type="NCBI Taxonomy" id="13427"/>
    <lineage>
        <taxon>Eukaryota</taxon>
        <taxon>Viridiplantae</taxon>
        <taxon>Streptophyta</taxon>
        <taxon>Embryophyta</taxon>
        <taxon>Tracheophyta</taxon>
        <taxon>Spermatophyta</taxon>
        <taxon>Magnoliopsida</taxon>
        <taxon>eudicotyledons</taxon>
        <taxon>Gunneridae</taxon>
        <taxon>Pentapetalae</taxon>
        <taxon>asterids</taxon>
        <taxon>campanulids</taxon>
        <taxon>Asterales</taxon>
        <taxon>Asteraceae</taxon>
        <taxon>Cichorioideae</taxon>
        <taxon>Cichorieae</taxon>
        <taxon>Cichoriinae</taxon>
        <taxon>Cichorium</taxon>
    </lineage>
</organism>
<dbReference type="EMBL" id="CM042013">
    <property type="protein sequence ID" value="KAI3739377.1"/>
    <property type="molecule type" value="Genomic_DNA"/>
</dbReference>
<comment type="caution">
    <text evidence="1">The sequence shown here is derived from an EMBL/GenBank/DDBJ whole genome shotgun (WGS) entry which is preliminary data.</text>
</comment>
<gene>
    <name evidence="1" type="ORF">L2E82_29781</name>
</gene>
<accession>A0ACB9CZ70</accession>
<evidence type="ECO:0000313" key="1">
    <source>
        <dbReference type="EMBL" id="KAI3739377.1"/>
    </source>
</evidence>
<proteinExistence type="predicted"/>
<reference evidence="1 2" key="2">
    <citation type="journal article" date="2022" name="Mol. Ecol. Resour.">
        <title>The genomes of chicory, endive, great burdock and yacon provide insights into Asteraceae paleo-polyploidization history and plant inulin production.</title>
        <authorList>
            <person name="Fan W."/>
            <person name="Wang S."/>
            <person name="Wang H."/>
            <person name="Wang A."/>
            <person name="Jiang F."/>
            <person name="Liu H."/>
            <person name="Zhao H."/>
            <person name="Xu D."/>
            <person name="Zhang Y."/>
        </authorList>
    </citation>
    <scope>NUCLEOTIDE SEQUENCE [LARGE SCALE GENOMIC DNA]</scope>
    <source>
        <strain evidence="2">cv. Punajuju</strain>
        <tissue evidence="1">Leaves</tissue>
    </source>
</reference>
<protein>
    <submittedName>
        <fullName evidence="1">Uncharacterized protein</fullName>
    </submittedName>
</protein>
<evidence type="ECO:0000313" key="2">
    <source>
        <dbReference type="Proteomes" id="UP001055811"/>
    </source>
</evidence>
<dbReference type="Proteomes" id="UP001055811">
    <property type="component" value="Linkage Group LG05"/>
</dbReference>
<name>A0ACB9CZ70_CICIN</name>
<keyword evidence="2" id="KW-1185">Reference proteome</keyword>
<reference evidence="2" key="1">
    <citation type="journal article" date="2022" name="Mol. Ecol. Resour.">
        <title>The genomes of chicory, endive, great burdock and yacon provide insights into Asteraceae palaeo-polyploidization history and plant inulin production.</title>
        <authorList>
            <person name="Fan W."/>
            <person name="Wang S."/>
            <person name="Wang H."/>
            <person name="Wang A."/>
            <person name="Jiang F."/>
            <person name="Liu H."/>
            <person name="Zhao H."/>
            <person name="Xu D."/>
            <person name="Zhang Y."/>
        </authorList>
    </citation>
    <scope>NUCLEOTIDE SEQUENCE [LARGE SCALE GENOMIC DNA]</scope>
    <source>
        <strain evidence="2">cv. Punajuju</strain>
    </source>
</reference>
<sequence length="103" mass="11796">MDERWRVSGRRRWEIARVSIDSQNIGRRLFAGNLEWLAMDGKNLIMEMSWTMGGASDETINTAHPGLHLFARNIKPPMRQPRLIRCFSISESPTSIPAIPAYL</sequence>